<proteinExistence type="predicted"/>
<dbReference type="InterPro" id="IPR006119">
    <property type="entry name" value="Resolv_N"/>
</dbReference>
<sequence>MQFELERSENVTAAQEWQSQRVDRKTGSHILPIHAGDLWNPRHWPRLIASTNDNKKITPLQFTLMSTQKVDEIIESAYRNLQLGELDANILTRWKLLGEPVVERLKGVFDYLQKKCPVGEPLINRLQESNALIGIPSKNSFKNCRDHAIWISTNCFFFLNPPYITFKISRMVAGISNILIIPNILFSESSLQTAFMKDYHLNIGLENLRIEECPIDFSNLFRNDGRLKYTQNLLHVLAPFVQNVLYRSPVTWSNLSLSSVSELNSYAEVKQLVLYVRVSTNKQQQNLIPITRQIFSLVHATKSLGLQPIQISTIIEIASSHELPAVSRVAIRQLAHIASKVASNEILVLTVNPDRLTRRFYEIKSFSKRFRWLSSGLGNDTSSFVDIAEYQDKASAQVALGEDMASQHGLYSRYYLMYCRILFAVQSPQHNIAIKTTGDVVGICRTSPHFSGASSSSLKTQRALLKSFFSDSIDIQTIEQESAWSGETRKIILSRGFSHHCYAAKKNRNKLLGLFWPPSVVNVALKAGIRADEIVYYNEGVANQNYLKEMLDIPKINPPLYPIYIQEQRGALLDGIEHCIREASNFIEGFQTSSYQGTSGPLPLELQVPEKVASTRGMQKKHKKKFEQYIEANFPESLQNIYYFDSRTCKAHCYCTIAHTYHDSEVCVCSCIYCSTQREDACKCSDLCTCPPYCPCTCKICHVEKLVEPVKEVNS</sequence>
<keyword evidence="3" id="KW-1185">Reference proteome</keyword>
<dbReference type="GO" id="GO:0003677">
    <property type="term" value="F:DNA binding"/>
    <property type="evidence" value="ECO:0007669"/>
    <property type="project" value="InterPro"/>
</dbReference>
<comment type="caution">
    <text evidence="2">The sequence shown here is derived from an EMBL/GenBank/DDBJ whole genome shotgun (WGS) entry which is preliminary data.</text>
</comment>
<name>A0AAD5U111_9FUNG</name>
<dbReference type="GO" id="GO:0000150">
    <property type="term" value="F:DNA strand exchange activity"/>
    <property type="evidence" value="ECO:0007669"/>
    <property type="project" value="InterPro"/>
</dbReference>
<feature type="domain" description="Resolvase/invertase-type recombinase catalytic" evidence="1">
    <location>
        <begin position="272"/>
        <end position="411"/>
    </location>
</feature>
<organism evidence="2 3">
    <name type="scientific">Clydaea vesicula</name>
    <dbReference type="NCBI Taxonomy" id="447962"/>
    <lineage>
        <taxon>Eukaryota</taxon>
        <taxon>Fungi</taxon>
        <taxon>Fungi incertae sedis</taxon>
        <taxon>Chytridiomycota</taxon>
        <taxon>Chytridiomycota incertae sedis</taxon>
        <taxon>Chytridiomycetes</taxon>
        <taxon>Lobulomycetales</taxon>
        <taxon>Lobulomycetaceae</taxon>
        <taxon>Clydaea</taxon>
    </lineage>
</organism>
<dbReference type="SMART" id="SM00857">
    <property type="entry name" value="Resolvase"/>
    <property type="match status" value="1"/>
</dbReference>
<protein>
    <recommendedName>
        <fullName evidence="1">Resolvase/invertase-type recombinase catalytic domain-containing protein</fullName>
    </recommendedName>
</protein>
<evidence type="ECO:0000313" key="2">
    <source>
        <dbReference type="EMBL" id="KAJ3212911.1"/>
    </source>
</evidence>
<dbReference type="EMBL" id="JADGJW010000758">
    <property type="protein sequence ID" value="KAJ3212911.1"/>
    <property type="molecule type" value="Genomic_DNA"/>
</dbReference>
<accession>A0AAD5U111</accession>
<dbReference type="AlphaFoldDB" id="A0AAD5U111"/>
<evidence type="ECO:0000313" key="3">
    <source>
        <dbReference type="Proteomes" id="UP001211065"/>
    </source>
</evidence>
<evidence type="ECO:0000259" key="1">
    <source>
        <dbReference type="SMART" id="SM00857"/>
    </source>
</evidence>
<dbReference type="Proteomes" id="UP001211065">
    <property type="component" value="Unassembled WGS sequence"/>
</dbReference>
<gene>
    <name evidence="2" type="ORF">HK099_007629</name>
</gene>
<reference evidence="2" key="1">
    <citation type="submission" date="2020-05" db="EMBL/GenBank/DDBJ databases">
        <title>Phylogenomic resolution of chytrid fungi.</title>
        <authorList>
            <person name="Stajich J.E."/>
            <person name="Amses K."/>
            <person name="Simmons R."/>
            <person name="Seto K."/>
            <person name="Myers J."/>
            <person name="Bonds A."/>
            <person name="Quandt C.A."/>
            <person name="Barry K."/>
            <person name="Liu P."/>
            <person name="Grigoriev I."/>
            <person name="Longcore J.E."/>
            <person name="James T.Y."/>
        </authorList>
    </citation>
    <scope>NUCLEOTIDE SEQUENCE</scope>
    <source>
        <strain evidence="2">JEL0476</strain>
    </source>
</reference>